<keyword evidence="2" id="KW-1185">Reference proteome</keyword>
<accession>A0ABR4KWJ2</accession>
<organism evidence="1 2">
    <name type="scientific">Aspergillus pseudoustus</name>
    <dbReference type="NCBI Taxonomy" id="1810923"/>
    <lineage>
        <taxon>Eukaryota</taxon>
        <taxon>Fungi</taxon>
        <taxon>Dikarya</taxon>
        <taxon>Ascomycota</taxon>
        <taxon>Pezizomycotina</taxon>
        <taxon>Eurotiomycetes</taxon>
        <taxon>Eurotiomycetidae</taxon>
        <taxon>Eurotiales</taxon>
        <taxon>Aspergillaceae</taxon>
        <taxon>Aspergillus</taxon>
        <taxon>Aspergillus subgen. Nidulantes</taxon>
    </lineage>
</organism>
<evidence type="ECO:0000313" key="2">
    <source>
        <dbReference type="Proteomes" id="UP001610446"/>
    </source>
</evidence>
<dbReference type="EMBL" id="JBFXLU010000006">
    <property type="protein sequence ID" value="KAL2856601.1"/>
    <property type="molecule type" value="Genomic_DNA"/>
</dbReference>
<reference evidence="1 2" key="1">
    <citation type="submission" date="2024-07" db="EMBL/GenBank/DDBJ databases">
        <title>Section-level genome sequencing and comparative genomics of Aspergillus sections Usti and Cavernicolus.</title>
        <authorList>
            <consortium name="Lawrence Berkeley National Laboratory"/>
            <person name="Nybo J.L."/>
            <person name="Vesth T.C."/>
            <person name="Theobald S."/>
            <person name="Frisvad J.C."/>
            <person name="Larsen T.O."/>
            <person name="Kjaerboelling I."/>
            <person name="Rothschild-Mancinelli K."/>
            <person name="Lyhne E.K."/>
            <person name="Kogle M.E."/>
            <person name="Barry K."/>
            <person name="Clum A."/>
            <person name="Na H."/>
            <person name="Ledsgaard L."/>
            <person name="Lin J."/>
            <person name="Lipzen A."/>
            <person name="Kuo A."/>
            <person name="Riley R."/>
            <person name="Mondo S."/>
            <person name="Labutti K."/>
            <person name="Haridas S."/>
            <person name="Pangalinan J."/>
            <person name="Salamov A.A."/>
            <person name="Simmons B.A."/>
            <person name="Magnuson J.K."/>
            <person name="Chen J."/>
            <person name="Drula E."/>
            <person name="Henrissat B."/>
            <person name="Wiebenga A."/>
            <person name="Lubbers R.J."/>
            <person name="Gomes A.C."/>
            <person name="Makela M.R."/>
            <person name="Stajich J."/>
            <person name="Grigoriev I.V."/>
            <person name="Mortensen U.H."/>
            <person name="De Vries R.P."/>
            <person name="Baker S.E."/>
            <person name="Andersen M.R."/>
        </authorList>
    </citation>
    <scope>NUCLEOTIDE SEQUENCE [LARGE SCALE GENOMIC DNA]</scope>
    <source>
        <strain evidence="1 2">CBS 123904</strain>
    </source>
</reference>
<comment type="caution">
    <text evidence="1">The sequence shown here is derived from an EMBL/GenBank/DDBJ whole genome shotgun (WGS) entry which is preliminary data.</text>
</comment>
<proteinExistence type="predicted"/>
<sequence length="106" mass="11649">MADGKKLIARIPYRNAGPSSLATTSKVATLGFDCRSPVRLPVPKVLAWNAAVDYTNPVGAEYVIMELPSDDNLADVWTKTSLEVKKQTVKDVVEIQRKLLSMKFLG</sequence>
<protein>
    <submittedName>
        <fullName evidence="1">Uncharacterized protein</fullName>
    </submittedName>
</protein>
<dbReference type="PANTHER" id="PTHR36091">
    <property type="entry name" value="ALTERED INHERITANCE OF MITOCHONDRIA PROTEIN 9, MITOCHONDRIAL"/>
    <property type="match status" value="1"/>
</dbReference>
<dbReference type="InterPro" id="IPR051035">
    <property type="entry name" value="Mito_inheritance_9"/>
</dbReference>
<gene>
    <name evidence="1" type="ORF">BJY01DRAFT_242653</name>
</gene>
<name>A0ABR4KWJ2_9EURO</name>
<dbReference type="Proteomes" id="UP001610446">
    <property type="component" value="Unassembled WGS sequence"/>
</dbReference>
<evidence type="ECO:0000313" key="1">
    <source>
        <dbReference type="EMBL" id="KAL2856601.1"/>
    </source>
</evidence>
<dbReference type="PANTHER" id="PTHR36091:SF2">
    <property type="entry name" value="AMINOGLYCOSIDE PHOSPHOTRANSFERASE DOMAIN-CONTAINING PROTEIN"/>
    <property type="match status" value="1"/>
</dbReference>